<feature type="compositionally biased region" description="Polar residues" evidence="1">
    <location>
        <begin position="41"/>
        <end position="60"/>
    </location>
</feature>
<feature type="region of interest" description="Disordered" evidence="1">
    <location>
        <begin position="1"/>
        <end position="60"/>
    </location>
</feature>
<dbReference type="RefSeq" id="WP_094159333.1">
    <property type="nucleotide sequence ID" value="NZ_LT592170.1"/>
</dbReference>
<keyword evidence="3" id="KW-1185">Reference proteome</keyword>
<gene>
    <name evidence="2" type="ORF">THIARS_50157</name>
</gene>
<dbReference type="EMBL" id="FLMQ01000045">
    <property type="protein sequence ID" value="SBP86909.1"/>
    <property type="molecule type" value="Genomic_DNA"/>
</dbReference>
<proteinExistence type="predicted"/>
<evidence type="ECO:0000313" key="2">
    <source>
        <dbReference type="EMBL" id="SBP86909.1"/>
    </source>
</evidence>
<dbReference type="Proteomes" id="UP000214566">
    <property type="component" value="Unassembled WGS sequence"/>
</dbReference>
<sequence length="60" mass="6717">MAKPNYSYEKRQKELAKQRKKQEKLQRKVHKHDEPQAGEAEQSSATQPASGAAPTQNPAS</sequence>
<protein>
    <submittedName>
        <fullName evidence="2">Uncharacterized protein</fullName>
    </submittedName>
</protein>
<accession>A0A238D115</accession>
<evidence type="ECO:0000313" key="3">
    <source>
        <dbReference type="Proteomes" id="UP000214566"/>
    </source>
</evidence>
<dbReference type="AlphaFoldDB" id="A0A238D115"/>
<evidence type="ECO:0000256" key="1">
    <source>
        <dbReference type="SAM" id="MobiDB-lite"/>
    </source>
</evidence>
<name>A0A238D115_THIDL</name>
<feature type="compositionally biased region" description="Basic and acidic residues" evidence="1">
    <location>
        <begin position="8"/>
        <end position="35"/>
    </location>
</feature>
<reference evidence="2 3" key="1">
    <citation type="submission" date="2016-06" db="EMBL/GenBank/DDBJ databases">
        <authorList>
            <person name="Kjaerup R.B."/>
            <person name="Dalgaard T.S."/>
            <person name="Juul-Madsen H.R."/>
        </authorList>
    </citation>
    <scope>NUCLEOTIDE SEQUENCE [LARGE SCALE GENOMIC DNA]</scope>
    <source>
        <strain evidence="2 3">DSM 16361</strain>
    </source>
</reference>
<organism evidence="2 3">
    <name type="scientific">Thiomonas delicata</name>
    <name type="common">Thiomonas cuprina</name>
    <dbReference type="NCBI Taxonomy" id="364030"/>
    <lineage>
        <taxon>Bacteria</taxon>
        <taxon>Pseudomonadati</taxon>
        <taxon>Pseudomonadota</taxon>
        <taxon>Betaproteobacteria</taxon>
        <taxon>Burkholderiales</taxon>
        <taxon>Thiomonas</taxon>
    </lineage>
</organism>